<organism evidence="1 2">
    <name type="scientific">Saccharothrix syringae</name>
    <name type="common">Nocardiopsis syringae</name>
    <dbReference type="NCBI Taxonomy" id="103733"/>
    <lineage>
        <taxon>Bacteria</taxon>
        <taxon>Bacillati</taxon>
        <taxon>Actinomycetota</taxon>
        <taxon>Actinomycetes</taxon>
        <taxon>Pseudonocardiales</taxon>
        <taxon>Pseudonocardiaceae</taxon>
        <taxon>Saccharothrix</taxon>
    </lineage>
</organism>
<dbReference type="Proteomes" id="UP000325787">
    <property type="component" value="Chromosome"/>
</dbReference>
<reference evidence="2" key="1">
    <citation type="journal article" date="2021" name="Curr. Microbiol.">
        <title>Complete genome of nocamycin-producing strain Saccharothrix syringae NRRL B-16468 reveals the biosynthetic potential for secondary metabolites.</title>
        <authorList>
            <person name="Mo X."/>
            <person name="Yang S."/>
        </authorList>
    </citation>
    <scope>NUCLEOTIDE SEQUENCE [LARGE SCALE GENOMIC DNA]</scope>
    <source>
        <strain evidence="2">ATCC 51364 / DSM 43886 / JCM 6844 / KCTC 9398 / NBRC 14523 / NRRL B-16468 / INA 2240</strain>
    </source>
</reference>
<gene>
    <name evidence="1" type="ORF">EKG83_21495</name>
</gene>
<protein>
    <submittedName>
        <fullName evidence="1">Uncharacterized protein</fullName>
    </submittedName>
</protein>
<accession>A0A5Q0H1W0</accession>
<dbReference type="OrthoDB" id="185939at2"/>
<evidence type="ECO:0000313" key="2">
    <source>
        <dbReference type="Proteomes" id="UP000325787"/>
    </source>
</evidence>
<evidence type="ECO:0000313" key="1">
    <source>
        <dbReference type="EMBL" id="QFZ19662.1"/>
    </source>
</evidence>
<dbReference type="KEGG" id="ssyi:EKG83_21495"/>
<keyword evidence="2" id="KW-1185">Reference proteome</keyword>
<dbReference type="EMBL" id="CP034550">
    <property type="protein sequence ID" value="QFZ19662.1"/>
    <property type="molecule type" value="Genomic_DNA"/>
</dbReference>
<dbReference type="RefSeq" id="WP_033429644.1">
    <property type="nucleotide sequence ID" value="NZ_CP034550.1"/>
</dbReference>
<sequence length="157" mass="16582">MYCLEAVVAGEAVLRELAGSVRQARIVALDGHVSLLPMTDAFSDAVTVAGAPRLDGFRKIPAGFEAVLAACSAVGPVAYVEAEFFGGVGVQSAQVWERGEVVLGPLHVEDEPHPAEGNPISRALRRLGVARGGHFDEFDAVGLGRHRRTGDWLPLAD</sequence>
<dbReference type="AlphaFoldDB" id="A0A5Q0H1W0"/>
<proteinExistence type="predicted"/>
<name>A0A5Q0H1W0_SACSY</name>